<evidence type="ECO:0000313" key="1">
    <source>
        <dbReference type="EMBL" id="CAF1031907.1"/>
    </source>
</evidence>
<dbReference type="Proteomes" id="UP000663877">
    <property type="component" value="Unassembled WGS sequence"/>
</dbReference>
<organism evidence="2 3">
    <name type="scientific">Adineta steineri</name>
    <dbReference type="NCBI Taxonomy" id="433720"/>
    <lineage>
        <taxon>Eukaryota</taxon>
        <taxon>Metazoa</taxon>
        <taxon>Spiralia</taxon>
        <taxon>Gnathifera</taxon>
        <taxon>Rotifera</taxon>
        <taxon>Eurotatoria</taxon>
        <taxon>Bdelloidea</taxon>
        <taxon>Adinetida</taxon>
        <taxon>Adinetidae</taxon>
        <taxon>Adineta</taxon>
    </lineage>
</organism>
<accession>A0A814LRN2</accession>
<evidence type="ECO:0000313" key="2">
    <source>
        <dbReference type="EMBL" id="CAF1067773.1"/>
    </source>
</evidence>
<reference evidence="2" key="1">
    <citation type="submission" date="2021-02" db="EMBL/GenBank/DDBJ databases">
        <authorList>
            <person name="Nowell W R."/>
        </authorList>
    </citation>
    <scope>NUCLEOTIDE SEQUENCE</scope>
</reference>
<protein>
    <submittedName>
        <fullName evidence="2">Uncharacterized protein</fullName>
    </submittedName>
</protein>
<sequence>MLRHNGDFDNRGQFQLTAALQANMKYVFVMTTSASNVTGNVSIQVSGRSYIDFDRILNTSSVVQTIYASELTTNSSMYFDSFSSSSSYYEVTQVNVRRSGLYTFLTLTTTTTTTTTTTATTTTTTATTTIKSSAVTTWFPSKFWQFALFAPTALIYSNYIHN</sequence>
<gene>
    <name evidence="1" type="ORF">BJG266_LOCUS17579</name>
    <name evidence="2" type="ORF">QVE165_LOCUS18514</name>
</gene>
<name>A0A814LRN2_9BILA</name>
<dbReference type="EMBL" id="CAJNOM010000110">
    <property type="protein sequence ID" value="CAF1067773.1"/>
    <property type="molecule type" value="Genomic_DNA"/>
</dbReference>
<evidence type="ECO:0000313" key="3">
    <source>
        <dbReference type="Proteomes" id="UP000663832"/>
    </source>
</evidence>
<proteinExistence type="predicted"/>
<dbReference type="Proteomes" id="UP000663832">
    <property type="component" value="Unassembled WGS sequence"/>
</dbReference>
<dbReference type="AlphaFoldDB" id="A0A814LRN2"/>
<keyword evidence="3" id="KW-1185">Reference proteome</keyword>
<dbReference type="EMBL" id="CAJNOI010000086">
    <property type="protein sequence ID" value="CAF1031907.1"/>
    <property type="molecule type" value="Genomic_DNA"/>
</dbReference>
<comment type="caution">
    <text evidence="2">The sequence shown here is derived from an EMBL/GenBank/DDBJ whole genome shotgun (WGS) entry which is preliminary data.</text>
</comment>